<comment type="pathway">
    <text evidence="4 14">Isoprenoid biosynthesis; isopentenyl diphosphate biosynthesis via DXP pathway; isopentenyl diphosphate from 1-deoxy-D-xylulose 5-phosphate: step 4/6.</text>
</comment>
<dbReference type="HAMAP" id="MF_00107">
    <property type="entry name" value="IspF"/>
    <property type="match status" value="1"/>
</dbReference>
<gene>
    <name evidence="14" type="primary">ispDF</name>
    <name evidence="16" type="ORF">SAMN04490355_105514</name>
</gene>
<comment type="function">
    <text evidence="14">Bifunctional enzyme that catalyzes the formation of 4-diphosphocytidyl-2-C-methyl-D-erythritol from CTP and 2-C-methyl-D-erythritol 4-phosphate (MEP) (IspD), and catalyzes the conversion of 4-diphosphocytidyl-2-C-methyl-D-erythritol 2-phosphate (CDP-ME2P) to 2-C-methyl-D-erythritol 2,4-cyclodiphosphate (ME-CPP) with a corresponding release of cytidine 5-monophosphate (CMP) (IspF).</text>
</comment>
<dbReference type="PROSITE" id="PS01350">
    <property type="entry name" value="ISPF"/>
    <property type="match status" value="1"/>
</dbReference>
<feature type="binding site" evidence="14">
    <location>
        <begin position="274"/>
        <end position="275"/>
    </location>
    <ligand>
        <name>4-CDP-2-C-methyl-D-erythritol 2-phosphate</name>
        <dbReference type="ChEBI" id="CHEBI:57919"/>
    </ligand>
</feature>
<keyword evidence="17" id="KW-1185">Reference proteome</keyword>
<dbReference type="GO" id="GO:0008685">
    <property type="term" value="F:2-C-methyl-D-erythritol 2,4-cyclodiphosphate synthase activity"/>
    <property type="evidence" value="ECO:0007669"/>
    <property type="project" value="UniProtKB-UniRule"/>
</dbReference>
<dbReference type="FunFam" id="3.90.550.10:FF:000003">
    <property type="entry name" value="2-C-methyl-D-erythritol 4-phosphate cytidylyltransferase"/>
    <property type="match status" value="1"/>
</dbReference>
<dbReference type="Pfam" id="PF02542">
    <property type="entry name" value="YgbB"/>
    <property type="match status" value="1"/>
</dbReference>
<dbReference type="InterPro" id="IPR020555">
    <property type="entry name" value="MECDP_synthase_CS"/>
</dbReference>
<dbReference type="InterPro" id="IPR029044">
    <property type="entry name" value="Nucleotide-diphossugar_trans"/>
</dbReference>
<evidence type="ECO:0000256" key="12">
    <source>
        <dbReference type="ARBA" id="ARBA00023239"/>
    </source>
</evidence>
<evidence type="ECO:0000313" key="16">
    <source>
        <dbReference type="EMBL" id="SFM20861.1"/>
    </source>
</evidence>
<dbReference type="Gene3D" id="3.30.1330.50">
    <property type="entry name" value="2-C-methyl-D-erythritol 2,4-cyclodiphosphate synthase"/>
    <property type="match status" value="1"/>
</dbReference>
<organism evidence="16 17">
    <name type="scientific">Pelosinus propionicus DSM 13327</name>
    <dbReference type="NCBI Taxonomy" id="1123291"/>
    <lineage>
        <taxon>Bacteria</taxon>
        <taxon>Bacillati</taxon>
        <taxon>Bacillota</taxon>
        <taxon>Negativicutes</taxon>
        <taxon>Selenomonadales</taxon>
        <taxon>Sporomusaceae</taxon>
        <taxon>Pelosinus</taxon>
    </lineage>
</organism>
<keyword evidence="10 14" id="KW-0479">Metal-binding</keyword>
<dbReference type="PROSITE" id="PS01295">
    <property type="entry name" value="ISPD"/>
    <property type="match status" value="1"/>
</dbReference>
<comment type="caution">
    <text evidence="14">Lacks conserved residue(s) required for the propagation of feature annotation.</text>
</comment>
<evidence type="ECO:0000256" key="11">
    <source>
        <dbReference type="ARBA" id="ARBA00023229"/>
    </source>
</evidence>
<dbReference type="PANTHER" id="PTHR32125">
    <property type="entry name" value="2-C-METHYL-D-ERYTHRITOL 4-PHOSPHATE CYTIDYLYLTRANSFERASE, CHLOROPLASTIC"/>
    <property type="match status" value="1"/>
</dbReference>
<dbReference type="EC" id="4.6.1.12" evidence="14"/>
<dbReference type="HAMAP" id="MF_00108">
    <property type="entry name" value="IspD"/>
    <property type="match status" value="1"/>
</dbReference>
<proteinExistence type="inferred from homology"/>
<keyword evidence="8 14" id="KW-0808">Transferase</keyword>
<keyword evidence="11 14" id="KW-0414">Isoprene biosynthesis</keyword>
<dbReference type="Pfam" id="PF01128">
    <property type="entry name" value="IspD"/>
    <property type="match status" value="1"/>
</dbReference>
<feature type="binding site" evidence="14">
    <location>
        <position position="250"/>
    </location>
    <ligand>
        <name>a divalent metal cation</name>
        <dbReference type="ChEBI" id="CHEBI:60240"/>
    </ligand>
</feature>
<evidence type="ECO:0000256" key="4">
    <source>
        <dbReference type="ARBA" id="ARBA00004709"/>
    </source>
</evidence>
<feature type="region of interest" description="2-C-methyl-D-erythritol 4-phosphate cytidylyltransferase" evidence="14">
    <location>
        <begin position="1"/>
        <end position="241"/>
    </location>
</feature>
<dbReference type="InterPro" id="IPR018294">
    <property type="entry name" value="ISPD_synthase_CS"/>
</dbReference>
<dbReference type="SUPFAM" id="SSF69765">
    <property type="entry name" value="IpsF-like"/>
    <property type="match status" value="1"/>
</dbReference>
<dbReference type="GO" id="GO:0019288">
    <property type="term" value="P:isopentenyl diphosphate biosynthetic process, methylerythritol 4-phosphate pathway"/>
    <property type="evidence" value="ECO:0007669"/>
    <property type="project" value="UniProtKB-UniRule"/>
</dbReference>
<dbReference type="HAMAP" id="MF_01520">
    <property type="entry name" value="IspDF"/>
    <property type="match status" value="1"/>
</dbReference>
<dbReference type="GO" id="GO:0016114">
    <property type="term" value="P:terpenoid biosynthetic process"/>
    <property type="evidence" value="ECO:0007669"/>
    <property type="project" value="InterPro"/>
</dbReference>
<dbReference type="InterPro" id="IPR034683">
    <property type="entry name" value="IspD/TarI"/>
</dbReference>
<dbReference type="OrthoDB" id="9806837at2"/>
<feature type="site" description="Transition state stabilizer" evidence="14">
    <location>
        <position position="14"/>
    </location>
</feature>
<dbReference type="InterPro" id="IPR026596">
    <property type="entry name" value="IspD/F"/>
</dbReference>
<keyword evidence="13 14" id="KW-0511">Multifunctional enzyme</keyword>
<feature type="binding site" evidence="14">
    <location>
        <position position="382"/>
    </location>
    <ligand>
        <name>4-CDP-2-C-methyl-D-erythritol 2-phosphate</name>
        <dbReference type="ChEBI" id="CHEBI:57919"/>
    </ligand>
</feature>
<feature type="binding site" evidence="14">
    <location>
        <position position="379"/>
    </location>
    <ligand>
        <name>4-CDP-2-C-methyl-D-erythritol 2-phosphate</name>
        <dbReference type="ChEBI" id="CHEBI:57919"/>
    </ligand>
</feature>
<feature type="binding site" evidence="14">
    <location>
        <position position="282"/>
    </location>
    <ligand>
        <name>a divalent metal cation</name>
        <dbReference type="ChEBI" id="CHEBI:60240"/>
    </ligand>
</feature>
<dbReference type="CDD" id="cd02516">
    <property type="entry name" value="CDP-ME_synthetase"/>
    <property type="match status" value="1"/>
</dbReference>
<feature type="binding site" evidence="14">
    <location>
        <begin position="296"/>
        <end position="298"/>
    </location>
    <ligand>
        <name>4-CDP-2-C-methyl-D-erythritol 2-phosphate</name>
        <dbReference type="ChEBI" id="CHEBI:57919"/>
    </ligand>
</feature>
<accession>A0A1I4NZ90</accession>
<feature type="binding site" evidence="14">
    <location>
        <begin position="301"/>
        <end position="305"/>
    </location>
    <ligand>
        <name>4-CDP-2-C-methyl-D-erythritol 2-phosphate</name>
        <dbReference type="ChEBI" id="CHEBI:57919"/>
    </ligand>
</feature>
<comment type="catalytic activity">
    <reaction evidence="2 14">
        <text>2-C-methyl-D-erythritol 4-phosphate + CTP + H(+) = 4-CDP-2-C-methyl-D-erythritol + diphosphate</text>
        <dbReference type="Rhea" id="RHEA:13429"/>
        <dbReference type="ChEBI" id="CHEBI:15378"/>
        <dbReference type="ChEBI" id="CHEBI:33019"/>
        <dbReference type="ChEBI" id="CHEBI:37563"/>
        <dbReference type="ChEBI" id="CHEBI:57823"/>
        <dbReference type="ChEBI" id="CHEBI:58262"/>
        <dbReference type="EC" id="2.7.7.60"/>
    </reaction>
</comment>
<dbReference type="CDD" id="cd00554">
    <property type="entry name" value="MECDP_synthase"/>
    <property type="match status" value="1"/>
</dbReference>
<evidence type="ECO:0000259" key="15">
    <source>
        <dbReference type="Pfam" id="PF02542"/>
    </source>
</evidence>
<feature type="site" description="Positions MEP for the nucleophilic attack" evidence="14">
    <location>
        <position position="209"/>
    </location>
</feature>
<evidence type="ECO:0000256" key="7">
    <source>
        <dbReference type="ARBA" id="ARBA00009789"/>
    </source>
</evidence>
<feature type="binding site" evidence="14">
    <location>
        <position position="248"/>
    </location>
    <ligand>
        <name>a divalent metal cation</name>
        <dbReference type="ChEBI" id="CHEBI:60240"/>
    </ligand>
</feature>
<dbReference type="Gene3D" id="3.90.550.10">
    <property type="entry name" value="Spore Coat Polysaccharide Biosynthesis Protein SpsA, Chain A"/>
    <property type="match status" value="1"/>
</dbReference>
<evidence type="ECO:0000256" key="8">
    <source>
        <dbReference type="ARBA" id="ARBA00022679"/>
    </source>
</evidence>
<dbReference type="Proteomes" id="UP000199520">
    <property type="component" value="Unassembled WGS sequence"/>
</dbReference>
<evidence type="ECO:0000256" key="10">
    <source>
        <dbReference type="ARBA" id="ARBA00022723"/>
    </source>
</evidence>
<evidence type="ECO:0000256" key="6">
    <source>
        <dbReference type="ARBA" id="ARBA00008480"/>
    </source>
</evidence>
<evidence type="ECO:0000256" key="9">
    <source>
        <dbReference type="ARBA" id="ARBA00022695"/>
    </source>
</evidence>
<evidence type="ECO:0000256" key="2">
    <source>
        <dbReference type="ARBA" id="ARBA00001282"/>
    </source>
</evidence>
<dbReference type="STRING" id="1123291.SAMN04490355_105514"/>
<protein>
    <recommendedName>
        <fullName evidence="14">Bifunctional enzyme IspD/IspF</fullName>
    </recommendedName>
    <domain>
        <recommendedName>
            <fullName evidence="14">2-C-methyl-D-erythritol 4-phosphate cytidylyltransferase</fullName>
            <ecNumber evidence="14">2.7.7.60</ecNumber>
        </recommendedName>
        <alternativeName>
            <fullName evidence="14">4-diphosphocytidyl-2C-methyl-D-erythritol synthase</fullName>
        </alternativeName>
        <alternativeName>
            <fullName evidence="14">MEP cytidylyltransferase</fullName>
            <shortName evidence="14">MCT</shortName>
        </alternativeName>
    </domain>
    <domain>
        <recommendedName>
            <fullName evidence="14">2-C-methyl-D-erythritol 2,4-cyclodiphosphate synthase</fullName>
            <shortName evidence="14">MECDP-synthase</shortName>
            <shortName evidence="14">MECPP-synthase</shortName>
            <shortName evidence="14">MECPS</shortName>
            <ecNumber evidence="14">4.6.1.12</ecNumber>
        </recommendedName>
    </domain>
</protein>
<dbReference type="NCBIfam" id="TIGR00453">
    <property type="entry name" value="ispD"/>
    <property type="match status" value="1"/>
</dbReference>
<feature type="site" description="Transition state stabilizer" evidence="14">
    <location>
        <position position="21"/>
    </location>
</feature>
<dbReference type="SUPFAM" id="SSF53448">
    <property type="entry name" value="Nucleotide-diphospho-sugar transferases"/>
    <property type="match status" value="1"/>
</dbReference>
<evidence type="ECO:0000256" key="14">
    <source>
        <dbReference type="HAMAP-Rule" id="MF_01520"/>
    </source>
</evidence>
<dbReference type="EMBL" id="FOTS01000055">
    <property type="protein sequence ID" value="SFM20861.1"/>
    <property type="molecule type" value="Genomic_DNA"/>
</dbReference>
<dbReference type="GO" id="GO:0050518">
    <property type="term" value="F:2-C-methyl-D-erythritol 4-phosphate cytidylyltransferase activity"/>
    <property type="evidence" value="ECO:0007669"/>
    <property type="project" value="UniProtKB-UniRule"/>
</dbReference>
<name>A0A1I4NZ90_9FIRM</name>
<dbReference type="InterPro" id="IPR036571">
    <property type="entry name" value="MECDP_synthase_sf"/>
</dbReference>
<keyword evidence="12 14" id="KW-0456">Lyase</keyword>
<dbReference type="EC" id="2.7.7.60" evidence="14"/>
<feature type="site" description="Positions MEP for the nucleophilic attack" evidence="14">
    <location>
        <position position="153"/>
    </location>
</feature>
<feature type="domain" description="2-C-methyl-D-erythritol 2,4-cyclodiphosphate synthase" evidence="15">
    <location>
        <begin position="241"/>
        <end position="394"/>
    </location>
</feature>
<dbReference type="UniPathway" id="UPA00056">
    <property type="reaction ID" value="UER00093"/>
</dbReference>
<comment type="similarity">
    <text evidence="7">Belongs to the IspD/TarI cytidylyltransferase family. IspD subfamily.</text>
</comment>
<evidence type="ECO:0000256" key="5">
    <source>
        <dbReference type="ARBA" id="ARBA00004787"/>
    </source>
</evidence>
<comment type="pathway">
    <text evidence="5 14">Isoprenoid biosynthesis; isopentenyl diphosphate biosynthesis via DXP pathway; isopentenyl diphosphate from 1-deoxy-D-xylulose 5-phosphate: step 2/6.</text>
</comment>
<evidence type="ECO:0000313" key="17">
    <source>
        <dbReference type="Proteomes" id="UP000199520"/>
    </source>
</evidence>
<feature type="site" description="Transition state stabilizer" evidence="14">
    <location>
        <position position="274"/>
    </location>
</feature>
<dbReference type="RefSeq" id="WP_090942641.1">
    <property type="nucleotide sequence ID" value="NZ_FOTS01000055.1"/>
</dbReference>
<dbReference type="NCBIfam" id="TIGR00151">
    <property type="entry name" value="ispF"/>
    <property type="match status" value="1"/>
</dbReference>
<comment type="similarity">
    <text evidence="14">In the C-terminal section; belongs to the IspF family.</text>
</comment>
<keyword evidence="9 14" id="KW-0548">Nucleotidyltransferase</keyword>
<feature type="binding site" evidence="14">
    <location>
        <begin position="372"/>
        <end position="375"/>
    </location>
    <ligand>
        <name>4-CDP-2-C-methyl-D-erythritol 2-phosphate</name>
        <dbReference type="ChEBI" id="CHEBI:57919"/>
    </ligand>
</feature>
<feature type="binding site" evidence="14">
    <location>
        <begin position="248"/>
        <end position="250"/>
    </location>
    <ligand>
        <name>4-CDP-2-C-methyl-D-erythritol 2-phosphate</name>
        <dbReference type="ChEBI" id="CHEBI:57919"/>
    </ligand>
</feature>
<sequence>MVTVIIPAAGQGKRMMRGGNKVFLPLVDMPVLLHSVLTFSACSEVDNLVVVVASDEVVQVQTMLCNLTGIKPWKVVAGGSERQHSIANAIKVVPSTTKTILVHDGARPLITEECITNVIKASVVHKAAIVAVAVKNTIKTVDEDGWVTDTLERRKLWSVQTPQGFDAHLLRKAYEQAEKDQFVGTDDASLVERLGVRVKIVCGCYDNLKVTTPEDLTIAEALLKERKSMVESKGCDNNEMMRVGMGYDVHKLVKNRKLILGGVEIPYELGLDGHSDADVLLHAIKDALLGAAALGDIGRHFPDTDIQYKGVSSLFLLKRVGEIIAEHGYLVHNLDATIVAQRPKVAMYIPEMNCNIAAALGLKIGQVNVKATTTEGLGFAGKGEGIAAYAVASILQVE</sequence>
<dbReference type="InterPro" id="IPR003526">
    <property type="entry name" value="MECDP_synthase"/>
</dbReference>
<dbReference type="PANTHER" id="PTHR32125:SF4">
    <property type="entry name" value="2-C-METHYL-D-ERYTHRITOL 4-PHOSPHATE CYTIDYLYLTRANSFERASE, CHLOROPLASTIC"/>
    <property type="match status" value="1"/>
</dbReference>
<evidence type="ECO:0000256" key="3">
    <source>
        <dbReference type="ARBA" id="ARBA00001968"/>
    </source>
</evidence>
<feature type="region of interest" description="2-C-methyl-D-erythritol 2,4-cyclodiphosphate synthase" evidence="14">
    <location>
        <begin position="242"/>
        <end position="398"/>
    </location>
</feature>
<comment type="catalytic activity">
    <reaction evidence="1 14">
        <text>4-CDP-2-C-methyl-D-erythritol 2-phosphate = 2-C-methyl-D-erythritol 2,4-cyclic diphosphate + CMP</text>
        <dbReference type="Rhea" id="RHEA:23864"/>
        <dbReference type="ChEBI" id="CHEBI:57919"/>
        <dbReference type="ChEBI" id="CHEBI:58483"/>
        <dbReference type="ChEBI" id="CHEBI:60377"/>
        <dbReference type="EC" id="4.6.1.12"/>
    </reaction>
</comment>
<dbReference type="FunFam" id="3.30.1330.50:FF:000001">
    <property type="entry name" value="2-C-methyl-D-erythritol 2,4-cyclodiphosphate synthase"/>
    <property type="match status" value="1"/>
</dbReference>
<feature type="site" description="Transition state stabilizer" evidence="14">
    <location>
        <position position="373"/>
    </location>
</feature>
<evidence type="ECO:0000256" key="13">
    <source>
        <dbReference type="ARBA" id="ARBA00023268"/>
    </source>
</evidence>
<evidence type="ECO:0000256" key="1">
    <source>
        <dbReference type="ARBA" id="ARBA00000200"/>
    </source>
</evidence>
<reference evidence="17" key="1">
    <citation type="submission" date="2016-10" db="EMBL/GenBank/DDBJ databases">
        <authorList>
            <person name="Varghese N."/>
            <person name="Submissions S."/>
        </authorList>
    </citation>
    <scope>NUCLEOTIDE SEQUENCE [LARGE SCALE GENOMIC DNA]</scope>
    <source>
        <strain evidence="17">DSM 13327</strain>
    </source>
</reference>
<dbReference type="GO" id="GO:0046872">
    <property type="term" value="F:metal ion binding"/>
    <property type="evidence" value="ECO:0007669"/>
    <property type="project" value="UniProtKB-KW"/>
</dbReference>
<comment type="similarity">
    <text evidence="6">Belongs to the IspF family.</text>
</comment>
<dbReference type="AlphaFoldDB" id="A0A1I4NZ90"/>
<dbReference type="InterPro" id="IPR001228">
    <property type="entry name" value="IspD"/>
</dbReference>
<dbReference type="InterPro" id="IPR050088">
    <property type="entry name" value="IspD/TarI_cytidylyltransf_bact"/>
</dbReference>
<comment type="cofactor">
    <cofactor evidence="3 14">
        <name>a divalent metal cation</name>
        <dbReference type="ChEBI" id="CHEBI:60240"/>
    </cofactor>
</comment>
<comment type="similarity">
    <text evidence="14">In the N-terminal section; belongs to the IspD/TarI cytidylyltransferase family. IspD subfamily.</text>
</comment>